<keyword evidence="13" id="KW-0325">Glycoprotein</keyword>
<evidence type="ECO:0000256" key="4">
    <source>
        <dbReference type="ARBA" id="ARBA00022679"/>
    </source>
</evidence>
<name>A0A099FG69_9RHOB</name>
<keyword evidence="9" id="KW-1133">Transmembrane helix</keyword>
<feature type="domain" description="DUF5928" evidence="15">
    <location>
        <begin position="270"/>
        <end position="525"/>
    </location>
</feature>
<gene>
    <name evidence="16" type="ORF">IC63_01970</name>
</gene>
<dbReference type="InterPro" id="IPR003406">
    <property type="entry name" value="Glyco_trans_14"/>
</dbReference>
<evidence type="ECO:0000256" key="8">
    <source>
        <dbReference type="ARBA" id="ARBA00022968"/>
    </source>
</evidence>
<evidence type="ECO:0000313" key="16">
    <source>
        <dbReference type="EMBL" id="KGJ09246.1"/>
    </source>
</evidence>
<keyword evidence="4 16" id="KW-0808">Transferase</keyword>
<comment type="caution">
    <text evidence="16">The sequence shown here is derived from an EMBL/GenBank/DDBJ whole genome shotgun (WGS) entry which is preliminary data.</text>
</comment>
<keyword evidence="17" id="KW-1185">Reference proteome</keyword>
<evidence type="ECO:0000256" key="14">
    <source>
        <dbReference type="ARBA" id="ARBA00042865"/>
    </source>
</evidence>
<keyword evidence="8" id="KW-0735">Signal-anchor</keyword>
<dbReference type="EMBL" id="JRKS01000003">
    <property type="protein sequence ID" value="KGJ09246.1"/>
    <property type="molecule type" value="Genomic_DNA"/>
</dbReference>
<evidence type="ECO:0000256" key="11">
    <source>
        <dbReference type="ARBA" id="ARBA00023136"/>
    </source>
</evidence>
<keyword evidence="6" id="KW-0479">Metal-binding</keyword>
<dbReference type="PANTHER" id="PTHR46025:SF3">
    <property type="entry name" value="XYLOSYLTRANSFERASE OXT"/>
    <property type="match status" value="1"/>
</dbReference>
<dbReference type="InterPro" id="IPR043538">
    <property type="entry name" value="XYLT"/>
</dbReference>
<sequence length="525" mass="60225">MARIAFILLCHKDPKGIIAQALRLTQSGDYVSIHFDARANPADFDAIRAALGSNPGVTFAARRLKCGWGEWSLVAATLEAVRAAVAAFPAATHFYMLSGDCMPIKSAAYAHDFLDANELDYIENFDFFDSDWIKTGFKEERLIYRHWFNERTQKKLFYGSYEIQRRLGITREVPADIQVMIGSQWWCLRRQTVEKVLAFCDSRPDVMRFFATTWIPDETFFQTIVPHVVPRKEIRARTLTFLMFTDYGMPVTFHNDHYDLLLRQDYLFARKISAEAIQLRERLGALWQADDVRFPISNEAAGLYRFLTQRGRIGRRFGQRFWEAEGTLGRGHTLLLIVCKKWHVAKRLTAAIRWHTGIPAVNYLFNELDAELPDMGGIETTVEKRERHRRALVKMLFDQLESRCVAICLDPSALGLIQDFVEDKADTRLLLIESDFDDDYVRGHIERVGLAGRHSAPDYVNRLIPAVRSDLEHEADHIRDLDLDGFEVISPAWDEAQNAAALQRFLDVTPELALTLAQTDDLFAD</sequence>
<evidence type="ECO:0000256" key="13">
    <source>
        <dbReference type="ARBA" id="ARBA00023180"/>
    </source>
</evidence>
<keyword evidence="7" id="KW-0256">Endoplasmic reticulum</keyword>
<reference evidence="16 17" key="2">
    <citation type="submission" date="2014-10" db="EMBL/GenBank/DDBJ databases">
        <title>Paracoccus sanguinis sp. nov., isolated from clinical specimens of New York State patients.</title>
        <authorList>
            <person name="Mingle L.A."/>
            <person name="Cole J.A."/>
            <person name="Lapierre P."/>
            <person name="Musser K.A."/>
        </authorList>
    </citation>
    <scope>NUCLEOTIDE SEQUENCE [LARGE SCALE GENOMIC DNA]</scope>
    <source>
        <strain evidence="16 17">HAMBI 3106</strain>
    </source>
</reference>
<comment type="subcellular location">
    <subcellularLocation>
        <location evidence="2">Endoplasmic reticulum membrane</location>
        <topology evidence="2">Single-pass type II membrane protein</topology>
    </subcellularLocation>
    <subcellularLocation>
        <location evidence="1">Golgi apparatus membrane</location>
        <topology evidence="1">Single-pass type II membrane protein</topology>
    </subcellularLocation>
</comment>
<dbReference type="GO" id="GO:0016020">
    <property type="term" value="C:membrane"/>
    <property type="evidence" value="ECO:0007669"/>
    <property type="project" value="InterPro"/>
</dbReference>
<dbReference type="Pfam" id="PF02485">
    <property type="entry name" value="Branch"/>
    <property type="match status" value="1"/>
</dbReference>
<evidence type="ECO:0000256" key="1">
    <source>
        <dbReference type="ARBA" id="ARBA00004323"/>
    </source>
</evidence>
<evidence type="ECO:0000256" key="3">
    <source>
        <dbReference type="ARBA" id="ARBA00022676"/>
    </source>
</evidence>
<proteinExistence type="predicted"/>
<evidence type="ECO:0000256" key="2">
    <source>
        <dbReference type="ARBA" id="ARBA00004648"/>
    </source>
</evidence>
<keyword evidence="12" id="KW-1015">Disulfide bond</keyword>
<dbReference type="Proteomes" id="UP000029917">
    <property type="component" value="Unassembled WGS sequence"/>
</dbReference>
<evidence type="ECO:0000256" key="7">
    <source>
        <dbReference type="ARBA" id="ARBA00022824"/>
    </source>
</evidence>
<evidence type="ECO:0000256" key="10">
    <source>
        <dbReference type="ARBA" id="ARBA00023034"/>
    </source>
</evidence>
<accession>A0A099FG69</accession>
<evidence type="ECO:0000256" key="9">
    <source>
        <dbReference type="ARBA" id="ARBA00022989"/>
    </source>
</evidence>
<evidence type="ECO:0000256" key="12">
    <source>
        <dbReference type="ARBA" id="ARBA00023157"/>
    </source>
</evidence>
<evidence type="ECO:0000313" key="17">
    <source>
        <dbReference type="Proteomes" id="UP000029917"/>
    </source>
</evidence>
<dbReference type="GO" id="GO:0046872">
    <property type="term" value="F:metal ion binding"/>
    <property type="evidence" value="ECO:0007669"/>
    <property type="project" value="UniProtKB-KW"/>
</dbReference>
<keyword evidence="10" id="KW-0333">Golgi apparatus</keyword>
<dbReference type="AlphaFoldDB" id="A0A099FG69"/>
<reference evidence="16 17" key="1">
    <citation type="submission" date="2014-09" db="EMBL/GenBank/DDBJ databases">
        <authorList>
            <person name="McGinnis J.M."/>
            <person name="Wolfgang W.J."/>
        </authorList>
    </citation>
    <scope>NUCLEOTIDE SEQUENCE [LARGE SCALE GENOMIC DNA]</scope>
    <source>
        <strain evidence="16 17">HAMBI 3106</strain>
    </source>
</reference>
<dbReference type="RefSeq" id="WP_036716441.1">
    <property type="nucleotide sequence ID" value="NZ_JRKS01000003.1"/>
</dbReference>
<keyword evidence="11" id="KW-0472">Membrane</keyword>
<evidence type="ECO:0000256" key="5">
    <source>
        <dbReference type="ARBA" id="ARBA00022692"/>
    </source>
</evidence>
<dbReference type="InterPro" id="IPR045972">
    <property type="entry name" value="DUF5928"/>
</dbReference>
<dbReference type="OrthoDB" id="7943907at2"/>
<keyword evidence="5" id="KW-0812">Transmembrane</keyword>
<keyword evidence="3" id="KW-0328">Glycosyltransferase</keyword>
<dbReference type="Pfam" id="PF19350">
    <property type="entry name" value="DUF5928"/>
    <property type="match status" value="1"/>
</dbReference>
<dbReference type="GO" id="GO:0030158">
    <property type="term" value="F:protein xylosyltransferase activity"/>
    <property type="evidence" value="ECO:0007669"/>
    <property type="project" value="InterPro"/>
</dbReference>
<dbReference type="PANTHER" id="PTHR46025">
    <property type="entry name" value="XYLOSYLTRANSFERASE OXT"/>
    <property type="match status" value="1"/>
</dbReference>
<evidence type="ECO:0000256" key="6">
    <source>
        <dbReference type="ARBA" id="ARBA00022723"/>
    </source>
</evidence>
<protein>
    <recommendedName>
        <fullName evidence="14">Peptide O-xylosyltransferase</fullName>
    </recommendedName>
</protein>
<organism evidence="16 17">
    <name type="scientific">Paracoccus sphaerophysae</name>
    <dbReference type="NCBI Taxonomy" id="690417"/>
    <lineage>
        <taxon>Bacteria</taxon>
        <taxon>Pseudomonadati</taxon>
        <taxon>Pseudomonadota</taxon>
        <taxon>Alphaproteobacteria</taxon>
        <taxon>Rhodobacterales</taxon>
        <taxon>Paracoccaceae</taxon>
        <taxon>Paracoccus</taxon>
    </lineage>
</organism>
<evidence type="ECO:0000259" key="15">
    <source>
        <dbReference type="Pfam" id="PF19350"/>
    </source>
</evidence>
<dbReference type="GO" id="GO:0030166">
    <property type="term" value="P:proteoglycan biosynthetic process"/>
    <property type="evidence" value="ECO:0007669"/>
    <property type="project" value="InterPro"/>
</dbReference>
<dbReference type="STRING" id="690417.IC63_01970"/>